<protein>
    <submittedName>
        <fullName evidence="1">Uncharacterized protein</fullName>
    </submittedName>
</protein>
<evidence type="ECO:0000313" key="2">
    <source>
        <dbReference type="Proteomes" id="UP000012149"/>
    </source>
</evidence>
<proteinExistence type="predicted"/>
<sequence>MFLRKYVRWRIEEISYSEIRVVLEYRSKVYLQKKNRSPHRNKIYS</sequence>
<evidence type="ECO:0000313" key="1">
    <source>
        <dbReference type="EMBL" id="EMO56209.1"/>
    </source>
</evidence>
<reference evidence="1 2" key="1">
    <citation type="submission" date="2013-01" db="EMBL/GenBank/DDBJ databases">
        <authorList>
            <person name="Harkins D.M."/>
            <person name="Durkin A.S."/>
            <person name="Brinkac L.M."/>
            <person name="Haft D.H."/>
            <person name="Selengut J.D."/>
            <person name="Sanka R."/>
            <person name="DePew J."/>
            <person name="Purushe J."/>
            <person name="Matthias M.A."/>
            <person name="Vinetz J.M."/>
            <person name="Sutton G.G."/>
            <person name="Nierman W.C."/>
            <person name="Fouts D.E."/>
        </authorList>
    </citation>
    <scope>NUCLEOTIDE SEQUENCE [LARGE SCALE GENOMIC DNA]</scope>
    <source>
        <strain evidence="1 2">CBC1416</strain>
    </source>
</reference>
<dbReference type="AlphaFoldDB" id="M6VT25"/>
<dbReference type="EMBL" id="AKWE02000184">
    <property type="protein sequence ID" value="EMO56209.1"/>
    <property type="molecule type" value="Genomic_DNA"/>
</dbReference>
<gene>
    <name evidence="1" type="ORF">LEP1GSC161_2183</name>
</gene>
<accession>M6VT25</accession>
<organism evidence="1 2">
    <name type="scientific">Leptospira santarosai str. CBC1416</name>
    <dbReference type="NCBI Taxonomy" id="1193059"/>
    <lineage>
        <taxon>Bacteria</taxon>
        <taxon>Pseudomonadati</taxon>
        <taxon>Spirochaetota</taxon>
        <taxon>Spirochaetia</taxon>
        <taxon>Leptospirales</taxon>
        <taxon>Leptospiraceae</taxon>
        <taxon>Leptospira</taxon>
    </lineage>
</organism>
<name>M6VT25_9LEPT</name>
<comment type="caution">
    <text evidence="1">The sequence shown here is derived from an EMBL/GenBank/DDBJ whole genome shotgun (WGS) entry which is preliminary data.</text>
</comment>
<dbReference type="Proteomes" id="UP000012149">
    <property type="component" value="Unassembled WGS sequence"/>
</dbReference>